<sequence length="191" mass="22326">MYEHLLNIISQKGELTEADHNLCTACFESVLLPKNRIVEQAGYIPRYLYFVVKGFMRIFHYNDGGDEVTTHINCPPGFLTSYFHFINQTKADEYVECITECKLLRITKPNLDRLTNESQAFKNFSIEVFQQSIAYNENRSKELATLTAERRYKKMIENYPAIIQHVPVQYIASFLGMKPESLSRIRKRMHS</sequence>
<feature type="domain" description="Cyclic nucleotide-binding" evidence="1">
    <location>
        <begin position="32"/>
        <end position="116"/>
    </location>
</feature>
<reference evidence="2" key="1">
    <citation type="submission" date="2011-09" db="EMBL/GenBank/DDBJ databases">
        <title>The permanent draft genome of Mucilaginibacter paludis DSM 18603.</title>
        <authorList>
            <consortium name="US DOE Joint Genome Institute (JGI-PGF)"/>
            <person name="Lucas S."/>
            <person name="Han J."/>
            <person name="Lapidus A."/>
            <person name="Bruce D."/>
            <person name="Goodwin L."/>
            <person name="Pitluck S."/>
            <person name="Peters L."/>
            <person name="Kyrpides N."/>
            <person name="Mavromatis K."/>
            <person name="Ivanova N."/>
            <person name="Mikhailova N."/>
            <person name="Held B."/>
            <person name="Detter J.C."/>
            <person name="Tapia R."/>
            <person name="Han C."/>
            <person name="Land M."/>
            <person name="Hauser L."/>
            <person name="Markowitz V."/>
            <person name="Cheng J.-F."/>
            <person name="Hugenholtz P."/>
            <person name="Woyke T."/>
            <person name="Wu D."/>
            <person name="Tindall B."/>
            <person name="Brambilla E."/>
            <person name="Klenk H.-P."/>
            <person name="Eisen J.A."/>
        </authorList>
    </citation>
    <scope>NUCLEOTIDE SEQUENCE [LARGE SCALE GENOMIC DNA]</scope>
    <source>
        <strain evidence="2">DSM 18603</strain>
    </source>
</reference>
<dbReference type="OrthoDB" id="758145at2"/>
<organism evidence="2 3">
    <name type="scientific">Mucilaginibacter paludis DSM 18603</name>
    <dbReference type="NCBI Taxonomy" id="714943"/>
    <lineage>
        <taxon>Bacteria</taxon>
        <taxon>Pseudomonadati</taxon>
        <taxon>Bacteroidota</taxon>
        <taxon>Sphingobacteriia</taxon>
        <taxon>Sphingobacteriales</taxon>
        <taxon>Sphingobacteriaceae</taxon>
        <taxon>Mucilaginibacter</taxon>
    </lineage>
</organism>
<evidence type="ECO:0000259" key="1">
    <source>
        <dbReference type="Pfam" id="PF00027"/>
    </source>
</evidence>
<dbReference type="InterPro" id="IPR014710">
    <property type="entry name" value="RmlC-like_jellyroll"/>
</dbReference>
<keyword evidence="3" id="KW-1185">Reference proteome</keyword>
<dbReference type="InterPro" id="IPR000595">
    <property type="entry name" value="cNMP-bd_dom"/>
</dbReference>
<gene>
    <name evidence="2" type="ORF">Mucpa_3571</name>
</gene>
<dbReference type="HOGENOM" id="CLU_075053_9_0_10"/>
<dbReference type="eggNOG" id="COG0664">
    <property type="taxonomic scope" value="Bacteria"/>
</dbReference>
<name>H1YIX4_9SPHI</name>
<accession>H1YIX4</accession>
<dbReference type="CDD" id="cd00038">
    <property type="entry name" value="CAP_ED"/>
    <property type="match status" value="1"/>
</dbReference>
<proteinExistence type="predicted"/>
<dbReference type="AlphaFoldDB" id="H1YIX4"/>
<protein>
    <submittedName>
        <fullName evidence="2">Transcriptional regulator, Crp/Fnr family</fullName>
    </submittedName>
</protein>
<dbReference type="SUPFAM" id="SSF51206">
    <property type="entry name" value="cAMP-binding domain-like"/>
    <property type="match status" value="1"/>
</dbReference>
<dbReference type="Gene3D" id="2.60.120.10">
    <property type="entry name" value="Jelly Rolls"/>
    <property type="match status" value="1"/>
</dbReference>
<dbReference type="Proteomes" id="UP000002774">
    <property type="component" value="Chromosome"/>
</dbReference>
<dbReference type="EMBL" id="CM001403">
    <property type="protein sequence ID" value="EHQ27669.1"/>
    <property type="molecule type" value="Genomic_DNA"/>
</dbReference>
<evidence type="ECO:0000313" key="2">
    <source>
        <dbReference type="EMBL" id="EHQ27669.1"/>
    </source>
</evidence>
<dbReference type="Pfam" id="PF00027">
    <property type="entry name" value="cNMP_binding"/>
    <property type="match status" value="1"/>
</dbReference>
<dbReference type="RefSeq" id="WP_008508205.1">
    <property type="nucleotide sequence ID" value="NZ_CM001403.1"/>
</dbReference>
<dbReference type="STRING" id="714943.Mucpa_3571"/>
<dbReference type="InterPro" id="IPR018490">
    <property type="entry name" value="cNMP-bd_dom_sf"/>
</dbReference>
<evidence type="ECO:0000313" key="3">
    <source>
        <dbReference type="Proteomes" id="UP000002774"/>
    </source>
</evidence>